<dbReference type="Pfam" id="PF06348">
    <property type="entry name" value="DUF1059"/>
    <property type="match status" value="1"/>
</dbReference>
<dbReference type="RefSeq" id="WP_103127472.1">
    <property type="nucleotide sequence ID" value="NZ_BFAG01000001.1"/>
</dbReference>
<keyword evidence="2" id="KW-1185">Reference proteome</keyword>
<evidence type="ECO:0000313" key="2">
    <source>
        <dbReference type="Proteomes" id="UP000236569"/>
    </source>
</evidence>
<sequence length="67" mass="7515">MRELRCRDLRFDCDGVVRANGEEGVLQRAAEHARDVHHVEQFPPEQVHEIRAQVRDGADGNPAARGA</sequence>
<accession>A0A2I9DD66</accession>
<gene>
    <name evidence="1" type="ORF">DAERI_010030</name>
</gene>
<evidence type="ECO:0008006" key="3">
    <source>
        <dbReference type="Google" id="ProtNLM"/>
    </source>
</evidence>
<evidence type="ECO:0000313" key="1">
    <source>
        <dbReference type="EMBL" id="GBF03858.1"/>
    </source>
</evidence>
<comment type="caution">
    <text evidence="1">The sequence shown here is derived from an EMBL/GenBank/DDBJ whole genome shotgun (WGS) entry which is preliminary data.</text>
</comment>
<reference evidence="2" key="1">
    <citation type="submission" date="2018-01" db="EMBL/GenBank/DDBJ databases">
        <title>Draft Genome Sequence of the Radioresistant Bacterium Deinococcus aerius TR0125, Isolated from the Higher Atmosphere above Japan.</title>
        <authorList>
            <person name="Satoh K."/>
            <person name="Arai H."/>
            <person name="Sanzen T."/>
            <person name="Kawaguchi Y."/>
            <person name="Hayashi H."/>
            <person name="Yokobori S."/>
            <person name="Yamagishi A."/>
            <person name="Oono Y."/>
            <person name="Narumi I."/>
        </authorList>
    </citation>
    <scope>NUCLEOTIDE SEQUENCE [LARGE SCALE GENOMIC DNA]</scope>
    <source>
        <strain evidence="2">TR0125</strain>
    </source>
</reference>
<name>A0A2I9DD66_9DEIO</name>
<proteinExistence type="predicted"/>
<dbReference type="OrthoDB" id="1450972at2"/>
<organism evidence="1 2">
    <name type="scientific">Deinococcus aerius</name>
    <dbReference type="NCBI Taxonomy" id="200253"/>
    <lineage>
        <taxon>Bacteria</taxon>
        <taxon>Thermotogati</taxon>
        <taxon>Deinococcota</taxon>
        <taxon>Deinococci</taxon>
        <taxon>Deinococcales</taxon>
        <taxon>Deinococcaceae</taxon>
        <taxon>Deinococcus</taxon>
    </lineage>
</organism>
<dbReference type="Proteomes" id="UP000236569">
    <property type="component" value="Unassembled WGS sequence"/>
</dbReference>
<dbReference type="EMBL" id="BFAG01000001">
    <property type="protein sequence ID" value="GBF03858.1"/>
    <property type="molecule type" value="Genomic_DNA"/>
</dbReference>
<dbReference type="InterPro" id="IPR009409">
    <property type="entry name" value="DUF1059"/>
</dbReference>
<dbReference type="AlphaFoldDB" id="A0A2I9DD66"/>
<protein>
    <recommendedName>
        <fullName evidence="3">DUF1059 domain-containing protein</fullName>
    </recommendedName>
</protein>